<dbReference type="Pfam" id="PF02609">
    <property type="entry name" value="Exonuc_VII_S"/>
    <property type="match status" value="1"/>
</dbReference>
<dbReference type="HAMAP" id="MF_00337">
    <property type="entry name" value="Exonuc_7_S"/>
    <property type="match status" value="1"/>
</dbReference>
<evidence type="ECO:0000313" key="5">
    <source>
        <dbReference type="EMBL" id="CAB4629640.1"/>
    </source>
</evidence>
<dbReference type="InterPro" id="IPR003761">
    <property type="entry name" value="Exonuc_VII_S"/>
</dbReference>
<dbReference type="EMBL" id="CAEZVU010000012">
    <property type="protein sequence ID" value="CAB4629640.1"/>
    <property type="molecule type" value="Genomic_DNA"/>
</dbReference>
<evidence type="ECO:0000256" key="3">
    <source>
        <dbReference type="ARBA" id="ARBA00022801"/>
    </source>
</evidence>
<protein>
    <submittedName>
        <fullName evidence="4">Unannotated protein</fullName>
    </submittedName>
</protein>
<proteinExistence type="inferred from homology"/>
<dbReference type="GO" id="GO:0005829">
    <property type="term" value="C:cytosol"/>
    <property type="evidence" value="ECO:0007669"/>
    <property type="project" value="TreeGrafter"/>
</dbReference>
<keyword evidence="3" id="KW-0378">Hydrolase</keyword>
<evidence type="ECO:0000256" key="1">
    <source>
        <dbReference type="ARBA" id="ARBA00022490"/>
    </source>
</evidence>
<dbReference type="GO" id="GO:0009318">
    <property type="term" value="C:exodeoxyribonuclease VII complex"/>
    <property type="evidence" value="ECO:0007669"/>
    <property type="project" value="InterPro"/>
</dbReference>
<dbReference type="NCBIfam" id="NF002139">
    <property type="entry name" value="PRK00977.1-3"/>
    <property type="match status" value="1"/>
</dbReference>
<evidence type="ECO:0000256" key="2">
    <source>
        <dbReference type="ARBA" id="ARBA00022722"/>
    </source>
</evidence>
<dbReference type="SUPFAM" id="SSF116842">
    <property type="entry name" value="XseB-like"/>
    <property type="match status" value="1"/>
</dbReference>
<dbReference type="PANTHER" id="PTHR34137:SF1">
    <property type="entry name" value="EXODEOXYRIBONUCLEASE 7 SMALL SUBUNIT"/>
    <property type="match status" value="1"/>
</dbReference>
<evidence type="ECO:0000313" key="4">
    <source>
        <dbReference type="EMBL" id="CAB4556851.1"/>
    </source>
</evidence>
<dbReference type="GO" id="GO:0008855">
    <property type="term" value="F:exodeoxyribonuclease VII activity"/>
    <property type="evidence" value="ECO:0007669"/>
    <property type="project" value="InterPro"/>
</dbReference>
<dbReference type="PIRSF" id="PIRSF006488">
    <property type="entry name" value="Exonuc_VII_S"/>
    <property type="match status" value="1"/>
</dbReference>
<dbReference type="NCBIfam" id="TIGR01280">
    <property type="entry name" value="xseB"/>
    <property type="match status" value="1"/>
</dbReference>
<sequence length="74" mass="8332">MSETNKDIEAMSYEQARDELVKVVAELETGSVTLEKSMQLWERGEALANRCEKWLSGARDQLEKVSKAKKTGAE</sequence>
<keyword evidence="2" id="KW-0540">Nuclease</keyword>
<keyword evidence="1" id="KW-0963">Cytoplasm</keyword>
<accession>A0A6J6CYT6</accession>
<dbReference type="AlphaFoldDB" id="A0A6J6CYT6"/>
<organism evidence="4">
    <name type="scientific">freshwater metagenome</name>
    <dbReference type="NCBI Taxonomy" id="449393"/>
    <lineage>
        <taxon>unclassified sequences</taxon>
        <taxon>metagenomes</taxon>
        <taxon>ecological metagenomes</taxon>
    </lineage>
</organism>
<dbReference type="EMBL" id="CAFBLL010000024">
    <property type="protein sequence ID" value="CAB4861105.1"/>
    <property type="molecule type" value="Genomic_DNA"/>
</dbReference>
<dbReference type="PANTHER" id="PTHR34137">
    <property type="entry name" value="EXODEOXYRIBONUCLEASE 7 SMALL SUBUNIT"/>
    <property type="match status" value="1"/>
</dbReference>
<dbReference type="EMBL" id="CAEZTH010000008">
    <property type="protein sequence ID" value="CAB4556851.1"/>
    <property type="molecule type" value="Genomic_DNA"/>
</dbReference>
<reference evidence="4" key="1">
    <citation type="submission" date="2020-05" db="EMBL/GenBank/DDBJ databases">
        <authorList>
            <person name="Chiriac C."/>
            <person name="Salcher M."/>
            <person name="Ghai R."/>
            <person name="Kavagutti S V."/>
        </authorList>
    </citation>
    <scope>NUCLEOTIDE SEQUENCE</scope>
</reference>
<name>A0A6J6CYT6_9ZZZZ</name>
<gene>
    <name evidence="4" type="ORF">UFOPK1639_00141</name>
    <name evidence="5" type="ORF">UFOPK2132_00140</name>
    <name evidence="6" type="ORF">UFOPK3389_00239</name>
</gene>
<evidence type="ECO:0000313" key="6">
    <source>
        <dbReference type="EMBL" id="CAB4861105.1"/>
    </source>
</evidence>
<dbReference type="InterPro" id="IPR037004">
    <property type="entry name" value="Exonuc_VII_ssu_sf"/>
</dbReference>
<dbReference type="GO" id="GO:0006308">
    <property type="term" value="P:DNA catabolic process"/>
    <property type="evidence" value="ECO:0007669"/>
    <property type="project" value="InterPro"/>
</dbReference>
<dbReference type="Gene3D" id="1.10.287.1040">
    <property type="entry name" value="Exonuclease VII, small subunit"/>
    <property type="match status" value="1"/>
</dbReference>